<keyword evidence="3" id="KW-0560">Oxidoreductase</keyword>
<organism evidence="6 7">
    <name type="scientific">Neoaquamicrobium microcysteis</name>
    <dbReference type="NCBI Taxonomy" id="2682781"/>
    <lineage>
        <taxon>Bacteria</taxon>
        <taxon>Pseudomonadati</taxon>
        <taxon>Pseudomonadota</taxon>
        <taxon>Alphaproteobacteria</taxon>
        <taxon>Hyphomicrobiales</taxon>
        <taxon>Phyllobacteriaceae</taxon>
        <taxon>Neoaquamicrobium</taxon>
    </lineage>
</organism>
<evidence type="ECO:0000256" key="4">
    <source>
        <dbReference type="SAM" id="Phobius"/>
    </source>
</evidence>
<dbReference type="InterPro" id="IPR017511">
    <property type="entry name" value="PQQ_mDH"/>
</dbReference>
<keyword evidence="7" id="KW-1185">Reference proteome</keyword>
<gene>
    <name evidence="6" type="ORF">FY036_18505</name>
</gene>
<protein>
    <submittedName>
        <fullName evidence="6">Glucose/quinate/shikimate family membrane-bound PQQ-dependent dehydrogenase</fullName>
    </submittedName>
</protein>
<reference evidence="6 7" key="1">
    <citation type="submission" date="2019-08" db="EMBL/GenBank/DDBJ databases">
        <authorList>
            <person name="Seo Y.L."/>
        </authorList>
    </citation>
    <scope>NUCLEOTIDE SEQUENCE [LARGE SCALE GENOMIC DNA]</scope>
    <source>
        <strain evidence="6 7">MaA-C15</strain>
    </source>
</reference>
<dbReference type="PANTHER" id="PTHR32303:SF4">
    <property type="entry name" value="QUINOPROTEIN GLUCOSE DEHYDROGENASE"/>
    <property type="match status" value="1"/>
</dbReference>
<dbReference type="GO" id="GO:0008876">
    <property type="term" value="F:quinoprotein glucose dehydrogenase activity"/>
    <property type="evidence" value="ECO:0007669"/>
    <property type="project" value="TreeGrafter"/>
</dbReference>
<feature type="transmembrane region" description="Helical" evidence="4">
    <location>
        <begin position="30"/>
        <end position="48"/>
    </location>
</feature>
<evidence type="ECO:0000256" key="3">
    <source>
        <dbReference type="ARBA" id="ARBA00023002"/>
    </source>
</evidence>
<dbReference type="Pfam" id="PF01011">
    <property type="entry name" value="PQQ"/>
    <property type="match status" value="1"/>
</dbReference>
<dbReference type="InterPro" id="IPR002372">
    <property type="entry name" value="PQQ_rpt_dom"/>
</dbReference>
<dbReference type="AlphaFoldDB" id="A0A5D4GW22"/>
<dbReference type="NCBIfam" id="TIGR03074">
    <property type="entry name" value="PQQ_membr_DH"/>
    <property type="match status" value="1"/>
</dbReference>
<dbReference type="InterPro" id="IPR018391">
    <property type="entry name" value="PQQ_b-propeller_rpt"/>
</dbReference>
<evidence type="ECO:0000313" key="7">
    <source>
        <dbReference type="Proteomes" id="UP000323258"/>
    </source>
</evidence>
<comment type="caution">
    <text evidence="6">The sequence shown here is derived from an EMBL/GenBank/DDBJ whole genome shotgun (WGS) entry which is preliminary data.</text>
</comment>
<feature type="transmembrane region" description="Helical" evidence="4">
    <location>
        <begin position="113"/>
        <end position="135"/>
    </location>
</feature>
<evidence type="ECO:0000259" key="5">
    <source>
        <dbReference type="Pfam" id="PF01011"/>
    </source>
</evidence>
<reference evidence="6 7" key="2">
    <citation type="submission" date="2019-09" db="EMBL/GenBank/DDBJ databases">
        <title>Mesorhizobium sp. MaA-C15 isolated from Microcystis aeruginosa.</title>
        <authorList>
            <person name="Jeong S.E."/>
            <person name="Jin H.M."/>
            <person name="Jeon C.O."/>
        </authorList>
    </citation>
    <scope>NUCLEOTIDE SEQUENCE [LARGE SCALE GENOMIC DNA]</scope>
    <source>
        <strain evidence="6 7">MaA-C15</strain>
    </source>
</reference>
<dbReference type="EMBL" id="VSZS01000066">
    <property type="protein sequence ID" value="TYR30700.1"/>
    <property type="molecule type" value="Genomic_DNA"/>
</dbReference>
<name>A0A5D4GW22_9HYPH</name>
<dbReference type="SUPFAM" id="SSF50998">
    <property type="entry name" value="Quinoprotein alcohol dehydrogenase-like"/>
    <property type="match status" value="1"/>
</dbReference>
<comment type="similarity">
    <text evidence="2">Belongs to the bacterial PQQ dehydrogenase family.</text>
</comment>
<feature type="domain" description="Pyrrolo-quinoline quinone repeat" evidence="5">
    <location>
        <begin position="164"/>
        <end position="751"/>
    </location>
</feature>
<feature type="transmembrane region" description="Helical" evidence="4">
    <location>
        <begin position="55"/>
        <end position="71"/>
    </location>
</feature>
<keyword evidence="4" id="KW-0812">Transmembrane</keyword>
<dbReference type="Gene3D" id="2.140.10.10">
    <property type="entry name" value="Quinoprotein alcohol dehydrogenase-like superfamily"/>
    <property type="match status" value="1"/>
</dbReference>
<comment type="cofactor">
    <cofactor evidence="1">
        <name>pyrroloquinoline quinone</name>
        <dbReference type="ChEBI" id="CHEBI:58442"/>
    </cofactor>
</comment>
<evidence type="ECO:0000256" key="1">
    <source>
        <dbReference type="ARBA" id="ARBA00001931"/>
    </source>
</evidence>
<accession>A0A5D4GW22</accession>
<dbReference type="SMART" id="SM00564">
    <property type="entry name" value="PQQ"/>
    <property type="match status" value="4"/>
</dbReference>
<keyword evidence="4" id="KW-1133">Transmembrane helix</keyword>
<dbReference type="GO" id="GO:0016020">
    <property type="term" value="C:membrane"/>
    <property type="evidence" value="ECO:0007669"/>
    <property type="project" value="InterPro"/>
</dbReference>
<evidence type="ECO:0000256" key="2">
    <source>
        <dbReference type="ARBA" id="ARBA00008156"/>
    </source>
</evidence>
<keyword evidence="4" id="KW-0472">Membrane</keyword>
<sequence>MARVITAAVFLLFATVLVFGGVWLIVEGDTWAYALIGLAYGLVAALLLLRNPAALWAYAVLVVAAMGWAWWEVGFDWWQLAPRGWIIVAAGAWLLVPWVALTLDRGGIRPRWLATAGPLALTLVLAGGVALYAVFNDPHYRNGSLNADVAEVAAPDFGVPEGEWHHYGNSLAGQRYSPLDQITPQNVANLEVAWQYNTGDMRREGDPEETTYQVTPLKIDDTLYLCTPHHWVIALDATTGEERWVFDPEIPLSQSRQHQTCRGVSFHENPNAQAGDTCARRIFIPTADARLIALDAESGQICTDFADNGAISLWRNMPNVQEGFYYSTSPVVIANDVIVVGGAVNDNVSTQDPSGVIRGYDVNTGNLLWNFDTGNPDRTEPIGPDETYTPNSPNAWSILSADPELGLVYAPIGNQPPDQYGGDRDENVERFSASVIALDIATGELAWVFRTVNHDLWDYDVPAQPSLIDLDMPEGSVPALVAPTKQGDIFVLDRRTGEPVLPVAEVPAPQGAVPGDWTAETQPRSALSFRPPRLRPADMWGATLFDQLWCRVAFHSYRHEGIYTPPSVEGTLIHPGNFGVFNWGGVAVDPVRQAVFATPTYMAFTVTMVPREDDETHLVSEPDTIGLNENFGAPYAVEMGPFTSPLGMPCNAPPWGYVAGADLRTGEVAWQHKNGTVRDRAPVPLPFTMGVPNLGGPLVTAGGVAFLSGTIDYFVRAYDLTSGTTLWESRLPAGGQATPMSYLGEDGAQYVVVVAGGHGSLGTKAGDAIIAYRLPR</sequence>
<dbReference type="RefSeq" id="WP_148916236.1">
    <property type="nucleotide sequence ID" value="NZ_VSZS01000066.1"/>
</dbReference>
<dbReference type="PANTHER" id="PTHR32303">
    <property type="entry name" value="QUINOPROTEIN ALCOHOL DEHYDROGENASE (CYTOCHROME C)"/>
    <property type="match status" value="1"/>
</dbReference>
<dbReference type="GO" id="GO:0048038">
    <property type="term" value="F:quinone binding"/>
    <property type="evidence" value="ECO:0007669"/>
    <property type="project" value="InterPro"/>
</dbReference>
<feature type="transmembrane region" description="Helical" evidence="4">
    <location>
        <begin position="83"/>
        <end position="101"/>
    </location>
</feature>
<dbReference type="InterPro" id="IPR011047">
    <property type="entry name" value="Quinoprotein_ADH-like_sf"/>
</dbReference>
<dbReference type="CDD" id="cd10280">
    <property type="entry name" value="PQQ_mGDH"/>
    <property type="match status" value="1"/>
</dbReference>
<evidence type="ECO:0000313" key="6">
    <source>
        <dbReference type="EMBL" id="TYR30700.1"/>
    </source>
</evidence>
<dbReference type="Proteomes" id="UP000323258">
    <property type="component" value="Unassembled WGS sequence"/>
</dbReference>
<proteinExistence type="inferred from homology"/>
<dbReference type="OrthoDB" id="9794322at2"/>